<accession>A0A6P6B4G5</accession>
<dbReference type="AlphaFoldDB" id="A0A6P6B4G5"/>
<dbReference type="OrthoDB" id="1689146at2759"/>
<evidence type="ECO:0000313" key="4">
    <source>
        <dbReference type="RefSeq" id="XP_022772059.1"/>
    </source>
</evidence>
<organism evidence="3 4">
    <name type="scientific">Durio zibethinus</name>
    <name type="common">Durian</name>
    <dbReference type="NCBI Taxonomy" id="66656"/>
    <lineage>
        <taxon>Eukaryota</taxon>
        <taxon>Viridiplantae</taxon>
        <taxon>Streptophyta</taxon>
        <taxon>Embryophyta</taxon>
        <taxon>Tracheophyta</taxon>
        <taxon>Spermatophyta</taxon>
        <taxon>Magnoliopsida</taxon>
        <taxon>eudicotyledons</taxon>
        <taxon>Gunneridae</taxon>
        <taxon>Pentapetalae</taxon>
        <taxon>rosids</taxon>
        <taxon>malvids</taxon>
        <taxon>Malvales</taxon>
        <taxon>Malvaceae</taxon>
        <taxon>Helicteroideae</taxon>
        <taxon>Durio</taxon>
    </lineage>
</organism>
<feature type="transmembrane region" description="Helical" evidence="1">
    <location>
        <begin position="133"/>
        <end position="152"/>
    </location>
</feature>
<dbReference type="Pfam" id="PF13968">
    <property type="entry name" value="DUF4220"/>
    <property type="match status" value="2"/>
</dbReference>
<evidence type="ECO:0000259" key="2">
    <source>
        <dbReference type="Pfam" id="PF13968"/>
    </source>
</evidence>
<proteinExistence type="predicted"/>
<evidence type="ECO:0000256" key="1">
    <source>
        <dbReference type="SAM" id="Phobius"/>
    </source>
</evidence>
<gene>
    <name evidence="4" type="primary">LOC111314701</name>
</gene>
<name>A0A6P6B4G5_DURZI</name>
<dbReference type="GeneID" id="111314701"/>
<dbReference type="PANTHER" id="PTHR31325">
    <property type="entry name" value="OS01G0798800 PROTEIN-RELATED"/>
    <property type="match status" value="1"/>
</dbReference>
<dbReference type="RefSeq" id="XP_022772059.1">
    <property type="nucleotide sequence ID" value="XM_022916324.1"/>
</dbReference>
<keyword evidence="3" id="KW-1185">Reference proteome</keyword>
<feature type="domain" description="DUF4220" evidence="2">
    <location>
        <begin position="1"/>
        <end position="109"/>
    </location>
</feature>
<dbReference type="KEGG" id="dzi:111314701"/>
<keyword evidence="1" id="KW-0472">Membrane</keyword>
<keyword evidence="1" id="KW-1133">Transmembrane helix</keyword>
<protein>
    <submittedName>
        <fullName evidence="4">Uncharacterized protein LOC111314701</fullName>
    </submittedName>
</protein>
<dbReference type="InterPro" id="IPR007658">
    <property type="entry name" value="DUF594"/>
</dbReference>
<feature type="domain" description="DUF4220" evidence="2">
    <location>
        <begin position="122"/>
        <end position="225"/>
    </location>
</feature>
<keyword evidence="1" id="KW-0812">Transmembrane</keyword>
<dbReference type="InterPro" id="IPR025315">
    <property type="entry name" value="DUF4220"/>
</dbReference>
<reference evidence="4" key="1">
    <citation type="submission" date="2025-08" db="UniProtKB">
        <authorList>
            <consortium name="RefSeq"/>
        </authorList>
    </citation>
    <scope>IDENTIFICATION</scope>
    <source>
        <tissue evidence="4">Fruit stalk</tissue>
    </source>
</reference>
<sequence length="500" mass="57227">MFIAGIINYVERTRASRLACLENFRDSILKQPDPGANYAILMEDYASKREAQLPTRITEMAQTDEQFEGSDVPTVADDLNNLEVVHYAYKYFQVFTGLVVDLIFINRELYETTFGHFYFQTKKDEFHAADIRITYTMLLGAIALDVISFLMLISSDRIFASIGPHSLWAALFCNFLAFRKPRWHPCKCEIKNSGSEKNNFKHHVLANPLACRRWSGSVSAQNLIGYCLKSSSTTIHEFPEKSLCPLRNLWKYKIMSKASTFVRSIQKTPVFRKITMPIKDYVDKIMYASSERFIMELWAFIFGELRNKSEFADTPEIAQRVSSARGDWVLADNNLLKYVSDVQYDESLLLWHIATDLCYYTDDKKVTDSLHREFSKILSDYMLYLLVFQPTVMSAVAGPNEDKKACEEILSVNTDYEPVTVKGNRSKSVLFELVSYESNHCKASTLAKEVSNGRELISAFWLLMAHYGTGAQFRTTKGHAGETYLGKVDDMHHPIFVSLS</sequence>
<evidence type="ECO:0000313" key="3">
    <source>
        <dbReference type="Proteomes" id="UP000515121"/>
    </source>
</evidence>
<dbReference type="Proteomes" id="UP000515121">
    <property type="component" value="Unplaced"/>
</dbReference>
<dbReference type="Pfam" id="PF04578">
    <property type="entry name" value="DUF594"/>
    <property type="match status" value="1"/>
</dbReference>